<dbReference type="OrthoDB" id="416217at2759"/>
<dbReference type="PANTHER" id="PTHR47657">
    <property type="entry name" value="STEROL REGULATORY ELEMENT-BINDING PROTEIN ECM22"/>
    <property type="match status" value="1"/>
</dbReference>
<proteinExistence type="predicted"/>
<accession>A0A6A6ZZP9</accession>
<dbReference type="InterPro" id="IPR013087">
    <property type="entry name" value="Znf_C2H2_type"/>
</dbReference>
<evidence type="ECO:0000259" key="1">
    <source>
        <dbReference type="PROSITE" id="PS00028"/>
    </source>
</evidence>
<dbReference type="InterPro" id="IPR022698">
    <property type="entry name" value="OrsD"/>
</dbReference>
<name>A0A6A6ZZP9_9PLEO</name>
<dbReference type="Proteomes" id="UP000799424">
    <property type="component" value="Unassembled WGS sequence"/>
</dbReference>
<organism evidence="2 3">
    <name type="scientific">Ophiobolus disseminans</name>
    <dbReference type="NCBI Taxonomy" id="1469910"/>
    <lineage>
        <taxon>Eukaryota</taxon>
        <taxon>Fungi</taxon>
        <taxon>Dikarya</taxon>
        <taxon>Ascomycota</taxon>
        <taxon>Pezizomycotina</taxon>
        <taxon>Dothideomycetes</taxon>
        <taxon>Pleosporomycetidae</taxon>
        <taxon>Pleosporales</taxon>
        <taxon>Pleosporineae</taxon>
        <taxon>Phaeosphaeriaceae</taxon>
        <taxon>Ophiobolus</taxon>
    </lineage>
</organism>
<dbReference type="Pfam" id="PF12013">
    <property type="entry name" value="OrsD"/>
    <property type="match status" value="1"/>
</dbReference>
<dbReference type="GO" id="GO:0000981">
    <property type="term" value="F:DNA-binding transcription factor activity, RNA polymerase II-specific"/>
    <property type="evidence" value="ECO:0007669"/>
    <property type="project" value="TreeGrafter"/>
</dbReference>
<reference evidence="2" key="1">
    <citation type="journal article" date="2020" name="Stud. Mycol.">
        <title>101 Dothideomycetes genomes: a test case for predicting lifestyles and emergence of pathogens.</title>
        <authorList>
            <person name="Haridas S."/>
            <person name="Albert R."/>
            <person name="Binder M."/>
            <person name="Bloem J."/>
            <person name="Labutti K."/>
            <person name="Salamov A."/>
            <person name="Andreopoulos B."/>
            <person name="Baker S."/>
            <person name="Barry K."/>
            <person name="Bills G."/>
            <person name="Bluhm B."/>
            <person name="Cannon C."/>
            <person name="Castanera R."/>
            <person name="Culley D."/>
            <person name="Daum C."/>
            <person name="Ezra D."/>
            <person name="Gonzalez J."/>
            <person name="Henrissat B."/>
            <person name="Kuo A."/>
            <person name="Liang C."/>
            <person name="Lipzen A."/>
            <person name="Lutzoni F."/>
            <person name="Magnuson J."/>
            <person name="Mondo S."/>
            <person name="Nolan M."/>
            <person name="Ohm R."/>
            <person name="Pangilinan J."/>
            <person name="Park H.-J."/>
            <person name="Ramirez L."/>
            <person name="Alfaro M."/>
            <person name="Sun H."/>
            <person name="Tritt A."/>
            <person name="Yoshinaga Y."/>
            <person name="Zwiers L.-H."/>
            <person name="Turgeon B."/>
            <person name="Goodwin S."/>
            <person name="Spatafora J."/>
            <person name="Crous P."/>
            <person name="Grigoriev I."/>
        </authorList>
    </citation>
    <scope>NUCLEOTIDE SEQUENCE</scope>
    <source>
        <strain evidence="2">CBS 113818</strain>
    </source>
</reference>
<dbReference type="AlphaFoldDB" id="A0A6A6ZZP9"/>
<feature type="domain" description="C2H2-type" evidence="1">
    <location>
        <begin position="88"/>
        <end position="111"/>
    </location>
</feature>
<dbReference type="EMBL" id="MU006227">
    <property type="protein sequence ID" value="KAF2825805.1"/>
    <property type="molecule type" value="Genomic_DNA"/>
</dbReference>
<dbReference type="PANTHER" id="PTHR47657:SF3">
    <property type="entry name" value="ORSELLINIC ACID_F9775 BIOSYNTHESIS CLUSTER PROTEIN D-RELATED"/>
    <property type="match status" value="1"/>
</dbReference>
<protein>
    <recommendedName>
        <fullName evidence="1">C2H2-type domain-containing protein</fullName>
    </recommendedName>
</protein>
<dbReference type="SMART" id="SM00355">
    <property type="entry name" value="ZnF_C2H2"/>
    <property type="match status" value="2"/>
</dbReference>
<evidence type="ECO:0000313" key="2">
    <source>
        <dbReference type="EMBL" id="KAF2825805.1"/>
    </source>
</evidence>
<keyword evidence="3" id="KW-1185">Reference proteome</keyword>
<dbReference type="InterPro" id="IPR052400">
    <property type="entry name" value="Zn2-C6_fungal_TF"/>
</dbReference>
<sequence>MSSIWLDKKDLLEYNATYRVLICRECQYAIQKSAVSSHLLRHKIYREDRQRLLLYAATLDLAEPEDVLLPAQGFQAVGDLPIIPGYRCILKNCENLCASLKRMKRHRSEVHGTSDSSHVESFARPAMLQTFFRGTKLKYFEVADVSADGSTASAYSQSRDHEGDHATRGGGAYEREQEQLVGINLDDSILSEQALIPSLHAVESSSPSKMDLEMLTYFHHYNTVTSLTLPTPHNQPGFWHEVNEIALHREWLMCGLLAISAYHLAISSNDFVAQQGHREQATRFGSSFDLGFSLAVSSNVAEADESVAKRAGEWVHCLLRLARWASTRGGRTDFDLHSFITAVRTLSSTESMTAFGVEGRSQEAMFAEAKRILDIDIAVSTDGCGTRTRLLNHLRILPSRLSDIFGRPDNVQDVLATLSAIAALVVCCSSSFESDDTAEVWQRPVAWLNMCTEYFHSMIKNENSAALVLVSYWVVFVQRPERCGMWFLNGLIERMSEEIGEKLRAHDRPGNSLIEEYISKDEHVKEVFELQPPSYISVYFFHIPKTMRVNLVALVMVAGVWAVTQKTALTKCVINLPRTPFDYYMYDLEEGLCNIVRKTTVKDLSMHKKQWIWFKAYATWCKFFFDKDWESAKIDEPLGHADCPGLKNIKEYKASGGVHDSGNGMDVRCAKCTQFLGFKRQNFDVACYALFKLPWDGCLSCGPKIP</sequence>
<evidence type="ECO:0000313" key="3">
    <source>
        <dbReference type="Proteomes" id="UP000799424"/>
    </source>
</evidence>
<dbReference type="PROSITE" id="PS00028">
    <property type="entry name" value="ZINC_FINGER_C2H2_1"/>
    <property type="match status" value="1"/>
</dbReference>
<gene>
    <name evidence="2" type="ORF">CC86DRAFT_467427</name>
</gene>